<dbReference type="Pfam" id="PF26423">
    <property type="entry name" value="LWR_salt"/>
    <property type="match status" value="1"/>
</dbReference>
<dbReference type="Proteomes" id="UP001259659">
    <property type="component" value="Unassembled WGS sequence"/>
</dbReference>
<protein>
    <submittedName>
        <fullName evidence="1">LWR-salt protein</fullName>
    </submittedName>
</protein>
<comment type="caution">
    <text evidence="1">The sequence shown here is derived from an EMBL/GenBank/DDBJ whole genome shotgun (WGS) entry which is preliminary data.</text>
</comment>
<dbReference type="InterPro" id="IPR049798">
    <property type="entry name" value="LWR_salt"/>
</dbReference>
<evidence type="ECO:0000313" key="2">
    <source>
        <dbReference type="Proteomes" id="UP001259659"/>
    </source>
</evidence>
<dbReference type="EMBL" id="JAMQON010000002">
    <property type="protein sequence ID" value="MDS0259458.1"/>
    <property type="molecule type" value="Genomic_DNA"/>
</dbReference>
<evidence type="ECO:0000313" key="1">
    <source>
        <dbReference type="EMBL" id="MDS0259458.1"/>
    </source>
</evidence>
<dbReference type="NCBIfam" id="NF033910">
    <property type="entry name" value="LWR_salt"/>
    <property type="match status" value="1"/>
</dbReference>
<sequence length="132" mass="14154">MSGPTDGDSGDAPARYVFRVTVRLEPAAGYATEPAAFETVLSRAADPPGEEGWLFFRDTLWRGELGDAAHGRRLAADALGVPVESVSFSELQTTEAYLDDLKAAIADDLDAFNADTVSEVLKKYLGSSIRVE</sequence>
<name>A0ABU2FC20_9EURY</name>
<proteinExistence type="predicted"/>
<keyword evidence="2" id="KW-1185">Reference proteome</keyword>
<reference evidence="1 2" key="1">
    <citation type="submission" date="2022-06" db="EMBL/GenBank/DDBJ databases">
        <title>Haloarcula sp. a new haloarchaeum isolate from saline soil.</title>
        <authorList>
            <person name="Strakova D."/>
            <person name="Galisteo C."/>
            <person name="Sanchez-Porro C."/>
            <person name="Ventosa A."/>
        </authorList>
    </citation>
    <scope>NUCLEOTIDE SEQUENCE [LARGE SCALE GENOMIC DNA]</scope>
    <source>
        <strain evidence="1 2">S1CR25-12</strain>
    </source>
</reference>
<gene>
    <name evidence="1" type="primary">lwrS</name>
    <name evidence="1" type="ORF">NDI56_08640</name>
</gene>
<dbReference type="RefSeq" id="WP_310919069.1">
    <property type="nucleotide sequence ID" value="NZ_JAMQON010000002.1"/>
</dbReference>
<organism evidence="1 2">
    <name type="scientific">Haloarcula saliterrae</name>
    <dbReference type="NCBI Taxonomy" id="2950534"/>
    <lineage>
        <taxon>Archaea</taxon>
        <taxon>Methanobacteriati</taxon>
        <taxon>Methanobacteriota</taxon>
        <taxon>Stenosarchaea group</taxon>
        <taxon>Halobacteria</taxon>
        <taxon>Halobacteriales</taxon>
        <taxon>Haloarculaceae</taxon>
        <taxon>Haloarcula</taxon>
    </lineage>
</organism>
<accession>A0ABU2FC20</accession>